<keyword evidence="3" id="KW-0815">Transposition</keyword>
<comment type="similarity">
    <text evidence="1">In the C-terminal section; belongs to the transposase 35 family.</text>
</comment>
<protein>
    <submittedName>
        <fullName evidence="9">IS200/IS605 family element transposase accessory protein TnpB</fullName>
    </submittedName>
</protein>
<dbReference type="InterPro" id="IPR001959">
    <property type="entry name" value="Transposase"/>
</dbReference>
<evidence type="ECO:0000259" key="7">
    <source>
        <dbReference type="Pfam" id="PF01385"/>
    </source>
</evidence>
<dbReference type="Pfam" id="PF01385">
    <property type="entry name" value="OrfB_IS605"/>
    <property type="match status" value="1"/>
</dbReference>
<dbReference type="Proteomes" id="UP000321291">
    <property type="component" value="Chromosome"/>
</dbReference>
<gene>
    <name evidence="9" type="ORF">FSB73_18640</name>
</gene>
<sequence length="377" mass="42570">MSIFVKDMVVVAQIKLVPDREQFGLLMETLTAMNLACNQISAVAFDNQCFNRIRLHKLTYYAIREDFGLKSQMTIRAIGKVADAYKVKAKKATGPIDTQRTFRLKGAVAFDCRMISFDLSSDSLSILTLEGRQVMKFEVGDNARNLLAFQKGESDLFFRNGHFFLNVSCDIPEPELIDHENMIGVDLGINQLATLSTGESFDGQQTEKVHKKNQAKRTGLQKKKTRSAKRKLKKNSGKEKRFKRNENHIISKRIVDEAKRTGSAIALEDLTGIRRRQRVRKSQRSRFSGWAFHQLRQFIIYKAKLAGVPVFLVPPAYTSQRCHKCGHIEKANRKTQSEFVCCSCGHGDHADKNAALNIAELGCSQSAHGRVVGFIRQ</sequence>
<evidence type="ECO:0000256" key="5">
    <source>
        <dbReference type="ARBA" id="ARBA00023172"/>
    </source>
</evidence>
<dbReference type="PANTHER" id="PTHR30405">
    <property type="entry name" value="TRANSPOSASE"/>
    <property type="match status" value="1"/>
</dbReference>
<dbReference type="GO" id="GO:0032196">
    <property type="term" value="P:transposition"/>
    <property type="evidence" value="ECO:0007669"/>
    <property type="project" value="UniProtKB-KW"/>
</dbReference>
<reference evidence="9 10" key="1">
    <citation type="journal article" date="2017" name="Int. J. Syst. Evol. Microbiol.">
        <title>Arachidicoccus ginsenosidivorans sp. nov., with ginsenoside-converting activity isolated from ginseng cultivating soil.</title>
        <authorList>
            <person name="Siddiqi M.Z."/>
            <person name="Aslam Z."/>
            <person name="Im W.T."/>
        </authorList>
    </citation>
    <scope>NUCLEOTIDE SEQUENCE [LARGE SCALE GENOMIC DNA]</scope>
    <source>
        <strain evidence="9 10">Gsoil 809</strain>
    </source>
</reference>
<feature type="region of interest" description="Disordered" evidence="6">
    <location>
        <begin position="200"/>
        <end position="240"/>
    </location>
</feature>
<dbReference type="InterPro" id="IPR051399">
    <property type="entry name" value="RNA-guided_DNA_endo/Transpos"/>
</dbReference>
<evidence type="ECO:0000256" key="4">
    <source>
        <dbReference type="ARBA" id="ARBA00023125"/>
    </source>
</evidence>
<keyword evidence="10" id="KW-1185">Reference proteome</keyword>
<feature type="domain" description="Cas12f1-like TNB" evidence="8">
    <location>
        <begin position="292"/>
        <end position="358"/>
    </location>
</feature>
<comment type="similarity">
    <text evidence="2">In the N-terminal section; belongs to the transposase 2 family.</text>
</comment>
<evidence type="ECO:0000313" key="10">
    <source>
        <dbReference type="Proteomes" id="UP000321291"/>
    </source>
</evidence>
<dbReference type="GO" id="GO:0006310">
    <property type="term" value="P:DNA recombination"/>
    <property type="evidence" value="ECO:0007669"/>
    <property type="project" value="UniProtKB-KW"/>
</dbReference>
<accession>A0A5B8VP98</accession>
<keyword evidence="5" id="KW-0233">DNA recombination</keyword>
<evidence type="ECO:0000313" key="9">
    <source>
        <dbReference type="EMBL" id="QEC73380.1"/>
    </source>
</evidence>
<evidence type="ECO:0000259" key="8">
    <source>
        <dbReference type="Pfam" id="PF07282"/>
    </source>
</evidence>
<name>A0A5B8VP98_9BACT</name>
<dbReference type="KEGG" id="agi:FSB73_18640"/>
<dbReference type="InterPro" id="IPR010095">
    <property type="entry name" value="Cas12f1-like_TNB"/>
</dbReference>
<dbReference type="Pfam" id="PF07282">
    <property type="entry name" value="Cas12f1-like_TNB"/>
    <property type="match status" value="1"/>
</dbReference>
<dbReference type="PANTHER" id="PTHR30405:SF11">
    <property type="entry name" value="RNA-GUIDED DNA ENDONUCLEASE RV2885C-RELATED"/>
    <property type="match status" value="1"/>
</dbReference>
<feature type="compositionally biased region" description="Basic residues" evidence="6">
    <location>
        <begin position="209"/>
        <end position="235"/>
    </location>
</feature>
<evidence type="ECO:0000256" key="2">
    <source>
        <dbReference type="ARBA" id="ARBA00011044"/>
    </source>
</evidence>
<dbReference type="EMBL" id="CP042434">
    <property type="protein sequence ID" value="QEC73380.1"/>
    <property type="molecule type" value="Genomic_DNA"/>
</dbReference>
<evidence type="ECO:0000256" key="6">
    <source>
        <dbReference type="SAM" id="MobiDB-lite"/>
    </source>
</evidence>
<keyword evidence="4" id="KW-0238">DNA-binding</keyword>
<organism evidence="9 10">
    <name type="scientific">Arachidicoccus ginsenosidivorans</name>
    <dbReference type="NCBI Taxonomy" id="496057"/>
    <lineage>
        <taxon>Bacteria</taxon>
        <taxon>Pseudomonadati</taxon>
        <taxon>Bacteroidota</taxon>
        <taxon>Chitinophagia</taxon>
        <taxon>Chitinophagales</taxon>
        <taxon>Chitinophagaceae</taxon>
        <taxon>Arachidicoccus</taxon>
    </lineage>
</organism>
<feature type="domain" description="Probable transposase IS891/IS1136/IS1341" evidence="7">
    <location>
        <begin position="174"/>
        <end position="261"/>
    </location>
</feature>
<dbReference type="AlphaFoldDB" id="A0A5B8VP98"/>
<dbReference type="NCBIfam" id="TIGR01766">
    <property type="entry name" value="IS200/IS605 family accessory protein TnpB-like domain"/>
    <property type="match status" value="1"/>
</dbReference>
<dbReference type="GO" id="GO:0003677">
    <property type="term" value="F:DNA binding"/>
    <property type="evidence" value="ECO:0007669"/>
    <property type="project" value="UniProtKB-KW"/>
</dbReference>
<proteinExistence type="inferred from homology"/>
<evidence type="ECO:0000256" key="3">
    <source>
        <dbReference type="ARBA" id="ARBA00022578"/>
    </source>
</evidence>
<dbReference type="NCBIfam" id="NF040570">
    <property type="entry name" value="guided_TnpB"/>
    <property type="match status" value="1"/>
</dbReference>
<evidence type="ECO:0000256" key="1">
    <source>
        <dbReference type="ARBA" id="ARBA00008761"/>
    </source>
</evidence>